<proteinExistence type="predicted"/>
<feature type="region of interest" description="Disordered" evidence="1">
    <location>
        <begin position="166"/>
        <end position="214"/>
    </location>
</feature>
<keyword evidence="3" id="KW-1185">Reference proteome</keyword>
<comment type="caution">
    <text evidence="2">The sequence shown here is derived from an EMBL/GenBank/DDBJ whole genome shotgun (WGS) entry which is preliminary data.</text>
</comment>
<dbReference type="EMBL" id="RCZP01000014">
    <property type="protein sequence ID" value="TPG53804.1"/>
    <property type="molecule type" value="Genomic_DNA"/>
</dbReference>
<evidence type="ECO:0008006" key="4">
    <source>
        <dbReference type="Google" id="ProtNLM"/>
    </source>
</evidence>
<evidence type="ECO:0000256" key="1">
    <source>
        <dbReference type="SAM" id="MobiDB-lite"/>
    </source>
</evidence>
<accession>A0A502FWE9</accession>
<dbReference type="OrthoDB" id="7273528at2"/>
<gene>
    <name evidence="2" type="ORF">EAH89_15275</name>
</gene>
<feature type="compositionally biased region" description="Polar residues" evidence="1">
    <location>
        <begin position="276"/>
        <end position="290"/>
    </location>
</feature>
<organism evidence="2 3">
    <name type="scientific">Muricoccus nepalensis</name>
    <dbReference type="NCBI Taxonomy" id="1854500"/>
    <lineage>
        <taxon>Bacteria</taxon>
        <taxon>Pseudomonadati</taxon>
        <taxon>Pseudomonadota</taxon>
        <taxon>Alphaproteobacteria</taxon>
        <taxon>Acetobacterales</taxon>
        <taxon>Roseomonadaceae</taxon>
        <taxon>Muricoccus</taxon>
    </lineage>
</organism>
<dbReference type="RefSeq" id="WP_140884568.1">
    <property type="nucleotide sequence ID" value="NZ_RCZP01000014.1"/>
</dbReference>
<sequence>MSDLSRDGLATDHAGQRPLQEARDDLRAAASEAGAKAAEAKDELGRQAGSVLDEAKAQGADIADAARGRAEDLAEQGKAIGAERAQGLAQAVRHVADDLEGSSPEIARHVRAAAESVEGVSAALRERSVGDLINEIGGFARRQPGAFFGAALVAGFAISRFAKSSAEASPAGAGQDTAARGTLPGTGRMTLPDVNPHHPAVADNGPSHTTASGAPGWVPEVGAAITASHRSHPATIAAASLGGAVAHRAGDAQPGSMPVDPSAGPEVATIPPVPDNASTVSAGTETGRTA</sequence>
<dbReference type="Proteomes" id="UP000317078">
    <property type="component" value="Unassembled WGS sequence"/>
</dbReference>
<feature type="region of interest" description="Disordered" evidence="1">
    <location>
        <begin position="247"/>
        <end position="290"/>
    </location>
</feature>
<name>A0A502FWE9_9PROT</name>
<evidence type="ECO:0000313" key="2">
    <source>
        <dbReference type="EMBL" id="TPG53804.1"/>
    </source>
</evidence>
<feature type="region of interest" description="Disordered" evidence="1">
    <location>
        <begin position="1"/>
        <end position="52"/>
    </location>
</feature>
<evidence type="ECO:0000313" key="3">
    <source>
        <dbReference type="Proteomes" id="UP000317078"/>
    </source>
</evidence>
<feature type="compositionally biased region" description="Low complexity" evidence="1">
    <location>
        <begin position="28"/>
        <end position="37"/>
    </location>
</feature>
<reference evidence="2 3" key="1">
    <citation type="journal article" date="2019" name="Environ. Microbiol.">
        <title>Species interactions and distinct microbial communities in high Arctic permafrost affected cryosols are associated with the CH4 and CO2 gas fluxes.</title>
        <authorList>
            <person name="Altshuler I."/>
            <person name="Hamel J."/>
            <person name="Turney S."/>
            <person name="Magnuson E."/>
            <person name="Levesque R."/>
            <person name="Greer C."/>
            <person name="Whyte L.G."/>
        </authorList>
    </citation>
    <scope>NUCLEOTIDE SEQUENCE [LARGE SCALE GENOMIC DNA]</scope>
    <source>
        <strain evidence="2 3">S9.3B</strain>
    </source>
</reference>
<protein>
    <recommendedName>
        <fullName evidence="4">ATP synthase F0 subunit B</fullName>
    </recommendedName>
</protein>
<feature type="compositionally biased region" description="Basic and acidic residues" evidence="1">
    <location>
        <begin position="1"/>
        <end position="10"/>
    </location>
</feature>
<dbReference type="AlphaFoldDB" id="A0A502FWE9"/>